<comment type="cofactor">
    <cofactor evidence="10">
        <name>Mn(2+)</name>
        <dbReference type="ChEBI" id="CHEBI:29035"/>
    </cofactor>
    <cofactor evidence="10">
        <name>Ni(2+)</name>
        <dbReference type="ChEBI" id="CHEBI:49786"/>
    </cofactor>
</comment>
<evidence type="ECO:0000256" key="10">
    <source>
        <dbReference type="RuleBase" id="RU367030"/>
    </source>
</evidence>
<dbReference type="GO" id="GO:0051998">
    <property type="term" value="F:protein carboxyl O-methyltransferase activity"/>
    <property type="evidence" value="ECO:0007669"/>
    <property type="project" value="UniProtKB-UniRule"/>
</dbReference>
<comment type="catalytic activity">
    <reaction evidence="1 10">
        <text>L-glutamyl-[protein] + S-adenosyl-L-methionine = [protein]-L-glutamate 5-O-methyl ester + S-adenosyl-L-homocysteine</text>
        <dbReference type="Rhea" id="RHEA:24452"/>
        <dbReference type="Rhea" id="RHEA-COMP:10208"/>
        <dbReference type="Rhea" id="RHEA-COMP:10311"/>
        <dbReference type="ChEBI" id="CHEBI:29973"/>
        <dbReference type="ChEBI" id="CHEBI:57856"/>
        <dbReference type="ChEBI" id="CHEBI:59789"/>
        <dbReference type="ChEBI" id="CHEBI:82795"/>
    </reaction>
</comment>
<dbReference type="GO" id="GO:0016791">
    <property type="term" value="F:phosphatase activity"/>
    <property type="evidence" value="ECO:0007669"/>
    <property type="project" value="TreeGrafter"/>
</dbReference>
<comment type="function">
    <text evidence="8 10">Metal-dependent phosphatase that shows phosphatase activity against several substrates, including fructose-1-phosphate and fructose-6-phosphate. Its preference for fructose-1-phosphate, a strong glycating agent that causes DNA damage rather than a canonical yeast metabolite, suggests a damage-control function in hexose phosphate metabolism. Has also been shown to have O-methyltransferase activity that methylates glutamate residues of target proteins to form gamma-glutamyl methyl ester residues. Possibly methylates PCNA, suggesting it is involved in the DNA damage response.</text>
</comment>
<dbReference type="GO" id="GO:0005634">
    <property type="term" value="C:nucleus"/>
    <property type="evidence" value="ECO:0007669"/>
    <property type="project" value="TreeGrafter"/>
</dbReference>
<dbReference type="PANTHER" id="PTHR12260:SF6">
    <property type="entry name" value="DAMAGE-CONTROL PHOSPHATASE ARMT1"/>
    <property type="match status" value="1"/>
</dbReference>
<dbReference type="SUPFAM" id="SSF111321">
    <property type="entry name" value="AF1104-like"/>
    <property type="match status" value="1"/>
</dbReference>
<evidence type="ECO:0000259" key="12">
    <source>
        <dbReference type="Pfam" id="PF01937"/>
    </source>
</evidence>
<dbReference type="FunFam" id="1.20.930.60:FF:000002">
    <property type="entry name" value="Protein-glutamate O-methyltransferase C1393.13"/>
    <property type="match status" value="1"/>
</dbReference>
<dbReference type="InterPro" id="IPR036075">
    <property type="entry name" value="ARMT-1-like_metal-bd_sf"/>
</dbReference>
<dbReference type="InterPro" id="IPR002791">
    <property type="entry name" value="ARMT1-like_metal-bd"/>
</dbReference>
<dbReference type="Gene3D" id="1.20.930.60">
    <property type="match status" value="1"/>
</dbReference>
<comment type="catalytic activity">
    <reaction evidence="2 10">
        <text>beta-D-fructose 1-phosphate + H2O = D-fructose + phosphate</text>
        <dbReference type="Rhea" id="RHEA:35603"/>
        <dbReference type="ChEBI" id="CHEBI:15377"/>
        <dbReference type="ChEBI" id="CHEBI:37721"/>
        <dbReference type="ChEBI" id="CHEBI:43474"/>
        <dbReference type="ChEBI" id="CHEBI:138881"/>
    </reaction>
</comment>
<dbReference type="InterPro" id="IPR039763">
    <property type="entry name" value="ARMT1"/>
</dbReference>
<evidence type="ECO:0000256" key="9">
    <source>
        <dbReference type="ARBA" id="ARBA00048809"/>
    </source>
</evidence>
<evidence type="ECO:0000256" key="1">
    <source>
        <dbReference type="ARBA" id="ARBA00000807"/>
    </source>
</evidence>
<dbReference type="RefSeq" id="XP_016973446.2">
    <property type="nucleotide sequence ID" value="XM_017117957.2"/>
</dbReference>
<evidence type="ECO:0000256" key="5">
    <source>
        <dbReference type="ARBA" id="ARBA00022723"/>
    </source>
</evidence>
<comment type="catalytic activity">
    <reaction evidence="9 10">
        <text>beta-D-fructose 6-phosphate = dihydroxyacetone + D-glyceraldehyde 3-phosphate</text>
        <dbReference type="Rhea" id="RHEA:28002"/>
        <dbReference type="ChEBI" id="CHEBI:16016"/>
        <dbReference type="ChEBI" id="CHEBI:57634"/>
        <dbReference type="ChEBI" id="CHEBI:59776"/>
    </reaction>
</comment>
<evidence type="ECO:0000256" key="8">
    <source>
        <dbReference type="ARBA" id="ARBA00045980"/>
    </source>
</evidence>
<keyword evidence="10" id="KW-0489">Methyltransferase</keyword>
<keyword evidence="10" id="KW-0808">Transferase</keyword>
<evidence type="ECO:0000256" key="4">
    <source>
        <dbReference type="ARBA" id="ARBA00022596"/>
    </source>
</evidence>
<name>A0A6P4EJM5_DRORH</name>
<comment type="similarity">
    <text evidence="3 10">Belongs to the damage-control phosphatase family. Sugar phosphate phosphatase III subfamily.</text>
</comment>
<dbReference type="FunFam" id="3.40.50.10880:FF:000005">
    <property type="entry name" value="DUF89-domain-containing protein"/>
    <property type="match status" value="1"/>
</dbReference>
<dbReference type="AlphaFoldDB" id="A0A6P4EJM5"/>
<organism evidence="13">
    <name type="scientific">Drosophila rhopaloa</name>
    <name type="common">Fruit fly</name>
    <dbReference type="NCBI Taxonomy" id="1041015"/>
    <lineage>
        <taxon>Eukaryota</taxon>
        <taxon>Metazoa</taxon>
        <taxon>Ecdysozoa</taxon>
        <taxon>Arthropoda</taxon>
        <taxon>Hexapoda</taxon>
        <taxon>Insecta</taxon>
        <taxon>Pterygota</taxon>
        <taxon>Neoptera</taxon>
        <taxon>Endopterygota</taxon>
        <taxon>Diptera</taxon>
        <taxon>Brachycera</taxon>
        <taxon>Muscomorpha</taxon>
        <taxon>Ephydroidea</taxon>
        <taxon>Drosophilidae</taxon>
        <taxon>Drosophila</taxon>
        <taxon>Sophophora</taxon>
    </lineage>
</organism>
<evidence type="ECO:0000256" key="6">
    <source>
        <dbReference type="ARBA" id="ARBA00022801"/>
    </source>
</evidence>
<comment type="domain">
    <text evidence="10">Subfamily III proteins have a conserved RTxK motif about 40-50 residues from the C-terminus; the threonine may be replaced by serine or cysteine.</text>
</comment>
<evidence type="ECO:0000256" key="3">
    <source>
        <dbReference type="ARBA" id="ARBA00009519"/>
    </source>
</evidence>
<feature type="domain" description="Damage-control phosphatase ARMT1-like metal-binding" evidence="12">
    <location>
        <begin position="49"/>
        <end position="430"/>
    </location>
</feature>
<dbReference type="GO" id="GO:0046872">
    <property type="term" value="F:metal ion binding"/>
    <property type="evidence" value="ECO:0007669"/>
    <property type="project" value="UniProtKB-UniRule"/>
</dbReference>
<protein>
    <recommendedName>
        <fullName evidence="10">Sugar phosphate phosphatase</fullName>
        <ecNumber evidence="10">2.1.1.-</ecNumber>
        <ecNumber evidence="10">3.1.3.-</ecNumber>
    </recommendedName>
</protein>
<dbReference type="EC" id="2.1.1.-" evidence="10"/>
<dbReference type="Gene3D" id="3.40.50.10880">
    <property type="entry name" value="Uncharacterised protein PF01937, DUF89, domain 3"/>
    <property type="match status" value="1"/>
</dbReference>
<accession>A0A6P4EJM5</accession>
<keyword evidence="5 10" id="KW-0479">Metal-binding</keyword>
<dbReference type="EC" id="3.1.3.-" evidence="10"/>
<evidence type="ECO:0000256" key="11">
    <source>
        <dbReference type="SAM" id="MobiDB-lite"/>
    </source>
</evidence>
<dbReference type="GO" id="GO:0006974">
    <property type="term" value="P:DNA damage response"/>
    <property type="evidence" value="ECO:0007669"/>
    <property type="project" value="TreeGrafter"/>
</dbReference>
<evidence type="ECO:0000256" key="7">
    <source>
        <dbReference type="ARBA" id="ARBA00023211"/>
    </source>
</evidence>
<keyword evidence="4" id="KW-0533">Nickel</keyword>
<proteinExistence type="inferred from homology"/>
<dbReference type="Pfam" id="PF01937">
    <property type="entry name" value="ARMT1-like_dom"/>
    <property type="match status" value="1"/>
</dbReference>
<dbReference type="OrthoDB" id="541375at2759"/>
<reference evidence="13" key="1">
    <citation type="submission" date="2025-08" db="UniProtKB">
        <authorList>
            <consortium name="RefSeq"/>
        </authorList>
    </citation>
    <scope>IDENTIFICATION</scope>
</reference>
<keyword evidence="6 10" id="KW-0378">Hydrolase</keyword>
<keyword evidence="7 10" id="KW-0464">Manganese</keyword>
<evidence type="ECO:0000313" key="13">
    <source>
        <dbReference type="RefSeq" id="XP_016973446.1"/>
    </source>
</evidence>
<dbReference type="OMA" id="SHFWTGP"/>
<feature type="region of interest" description="Disordered" evidence="11">
    <location>
        <begin position="471"/>
        <end position="491"/>
    </location>
</feature>
<sequence length="491" mass="57008">MSPQIRVNKMGWRISTHSERSTNADLMEGPTPRHSLLSGRYKQSFAYLTLRSRMPGIMQQVIMRVVNDLPMLEEKFGEEVRKDVKQIVDAIERLKMELNRDRQFLQFHGNEPDKAEWNAFLSELPRPKRTFFRACWLHAECYLYRRIFSFFENSRFLHNFDCFDHLKQEDLIISEETMKILAKATRDLPKTFDNFHKLLRINLWCNHFEIQLGAFTFTEEEPQNDINVLAKVADIDRVLLVNDSVLVWNCLMKPGPNGIVDYICDNGGFEFFADMVLLEYMVDNNLATQVRLHVKAIPWYISDLTRADVEWTINYLVHHEDECLSALGKKWARLISSQKIVIAPVSHFWTGPQPYFVMVESDIELYRVLTNSRLAIFKGDLNYRKLMGDYIWDSAEEFITCLRGFRPTNICAMRTVKCEVVCGLPEGMADTLLRNDHTWMISGSYGVIQYTDSLKCSCAFPGEENNIKSEHWPALVQPRSGRSTGAQTPIG</sequence>
<gene>
    <name evidence="13" type="primary">LOC108040475</name>
</gene>
<evidence type="ECO:0000256" key="2">
    <source>
        <dbReference type="ARBA" id="ARBA00001326"/>
    </source>
</evidence>
<dbReference type="GO" id="GO:0032259">
    <property type="term" value="P:methylation"/>
    <property type="evidence" value="ECO:0007669"/>
    <property type="project" value="UniProtKB-KW"/>
</dbReference>
<dbReference type="GO" id="GO:0030643">
    <property type="term" value="P:intracellular phosphate ion homeostasis"/>
    <property type="evidence" value="ECO:0007669"/>
    <property type="project" value="UniProtKB-ARBA"/>
</dbReference>
<dbReference type="RefSeq" id="XP_016973446.1">
    <property type="nucleotide sequence ID" value="XM_017117957.1"/>
</dbReference>
<feature type="compositionally biased region" description="Polar residues" evidence="11">
    <location>
        <begin position="480"/>
        <end position="491"/>
    </location>
</feature>
<dbReference type="PANTHER" id="PTHR12260">
    <property type="entry name" value="DAMAGE-CONTROL PHOSPHATASE ARMT1"/>
    <property type="match status" value="1"/>
</dbReference>
<dbReference type="GO" id="GO:0016462">
    <property type="term" value="F:pyrophosphatase activity"/>
    <property type="evidence" value="ECO:0007669"/>
    <property type="project" value="UniProtKB-ARBA"/>
</dbReference>
<dbReference type="GeneID" id="108040475"/>